<dbReference type="Pfam" id="PF10225">
    <property type="entry name" value="NEMP"/>
    <property type="match status" value="1"/>
</dbReference>
<dbReference type="AlphaFoldDB" id="A0A9W7WUF6"/>
<dbReference type="Proteomes" id="UP001059041">
    <property type="component" value="Linkage Group LG6"/>
</dbReference>
<evidence type="ECO:0000256" key="3">
    <source>
        <dbReference type="ARBA" id="ARBA00022692"/>
    </source>
</evidence>
<evidence type="ECO:0000256" key="7">
    <source>
        <dbReference type="ARBA" id="ARBA00023242"/>
    </source>
</evidence>
<feature type="compositionally biased region" description="Pro residues" evidence="8">
    <location>
        <begin position="374"/>
        <end position="386"/>
    </location>
</feature>
<dbReference type="PANTHER" id="PTHR13598:SF5">
    <property type="entry name" value="NUCLEAR ENVELOPE INTEGRAL MEMBRANE PROTEIN 2"/>
    <property type="match status" value="1"/>
</dbReference>
<feature type="compositionally biased region" description="Polar residues" evidence="8">
    <location>
        <begin position="331"/>
        <end position="342"/>
    </location>
</feature>
<dbReference type="GO" id="GO:0005637">
    <property type="term" value="C:nuclear inner membrane"/>
    <property type="evidence" value="ECO:0007669"/>
    <property type="project" value="UniProtKB-SubCell"/>
</dbReference>
<evidence type="ECO:0000256" key="6">
    <source>
        <dbReference type="ARBA" id="ARBA00023136"/>
    </source>
</evidence>
<comment type="similarity">
    <text evidence="2">Belongs to the NEMP family.</text>
</comment>
<feature type="transmembrane region" description="Helical" evidence="9">
    <location>
        <begin position="153"/>
        <end position="171"/>
    </location>
</feature>
<dbReference type="InterPro" id="IPR019358">
    <property type="entry name" value="NEMP_fam"/>
</dbReference>
<keyword evidence="5 9" id="KW-1133">Transmembrane helix</keyword>
<comment type="subcellular location">
    <subcellularLocation>
        <location evidence="1">Nucleus inner membrane</location>
        <topology evidence="1">Multi-pass membrane protein</topology>
        <orientation evidence="1">Nucleoplasmic side</orientation>
    </subcellularLocation>
</comment>
<evidence type="ECO:0000256" key="8">
    <source>
        <dbReference type="SAM" id="MobiDB-lite"/>
    </source>
</evidence>
<evidence type="ECO:0000313" key="11">
    <source>
        <dbReference type="Proteomes" id="UP001059041"/>
    </source>
</evidence>
<dbReference type="EMBL" id="JAFHDT010000006">
    <property type="protein sequence ID" value="KAI7808519.1"/>
    <property type="molecule type" value="Genomic_DNA"/>
</dbReference>
<organism evidence="10 11">
    <name type="scientific">Triplophysa rosa</name>
    <name type="common">Cave loach</name>
    <dbReference type="NCBI Taxonomy" id="992332"/>
    <lineage>
        <taxon>Eukaryota</taxon>
        <taxon>Metazoa</taxon>
        <taxon>Chordata</taxon>
        <taxon>Craniata</taxon>
        <taxon>Vertebrata</taxon>
        <taxon>Euteleostomi</taxon>
        <taxon>Actinopterygii</taxon>
        <taxon>Neopterygii</taxon>
        <taxon>Teleostei</taxon>
        <taxon>Ostariophysi</taxon>
        <taxon>Cypriniformes</taxon>
        <taxon>Nemacheilidae</taxon>
        <taxon>Triplophysa</taxon>
    </lineage>
</organism>
<comment type="caution">
    <text evidence="10">The sequence shown here is derived from an EMBL/GenBank/DDBJ whole genome shotgun (WGS) entry which is preliminary data.</text>
</comment>
<reference evidence="10" key="1">
    <citation type="submission" date="2021-02" db="EMBL/GenBank/DDBJ databases">
        <title>Comparative genomics reveals that relaxation of natural selection precedes convergent phenotypic evolution of cavefish.</title>
        <authorList>
            <person name="Peng Z."/>
        </authorList>
    </citation>
    <scope>NUCLEOTIDE SEQUENCE</scope>
    <source>
        <tissue evidence="10">Muscle</tissue>
    </source>
</reference>
<feature type="region of interest" description="Disordered" evidence="8">
    <location>
        <begin position="326"/>
        <end position="396"/>
    </location>
</feature>
<protein>
    <submittedName>
        <fullName evidence="10">Transmembrane protein 194B</fullName>
    </submittedName>
</protein>
<evidence type="ECO:0000256" key="9">
    <source>
        <dbReference type="SAM" id="Phobius"/>
    </source>
</evidence>
<accession>A0A9W7WUF6</accession>
<feature type="transmembrane region" description="Helical" evidence="9">
    <location>
        <begin position="92"/>
        <end position="113"/>
    </location>
</feature>
<feature type="compositionally biased region" description="Polar residues" evidence="8">
    <location>
        <begin position="354"/>
        <end position="364"/>
    </location>
</feature>
<evidence type="ECO:0000313" key="10">
    <source>
        <dbReference type="EMBL" id="KAI7808519.1"/>
    </source>
</evidence>
<keyword evidence="7" id="KW-0539">Nucleus</keyword>
<feature type="transmembrane region" description="Helical" evidence="9">
    <location>
        <begin position="222"/>
        <end position="242"/>
    </location>
</feature>
<feature type="transmembrane region" description="Helical" evidence="9">
    <location>
        <begin position="120"/>
        <end position="138"/>
    </location>
</feature>
<keyword evidence="4" id="KW-0732">Signal</keyword>
<dbReference type="PANTHER" id="PTHR13598">
    <property type="entry name" value="AT07567P-RELATED"/>
    <property type="match status" value="1"/>
</dbReference>
<keyword evidence="6 9" id="KW-0472">Membrane</keyword>
<keyword evidence="11" id="KW-1185">Reference proteome</keyword>
<evidence type="ECO:0000256" key="2">
    <source>
        <dbReference type="ARBA" id="ARBA00005748"/>
    </source>
</evidence>
<gene>
    <name evidence="10" type="ORF">IRJ41_006947</name>
</gene>
<proteinExistence type="inferred from homology"/>
<evidence type="ECO:0000256" key="5">
    <source>
        <dbReference type="ARBA" id="ARBA00022989"/>
    </source>
</evidence>
<sequence>METRNCHHPDDFLTVINCFVEHYWPSTIQREKALDIPLVDEDVCFMTKSPRSNTEYTLHVSNKRLNRMRLLLFILGLVLFLGAGSICRSSLFFYTTGVSLGVIGIFVFLILLFRNFVPKRGLFLVLLGAGSSLSYMGIQRVLNDWDEIVTEHWMELLGYVLISGLVSFAVCYKHGPITNKHTLGFMTLCMQAVGIVLLYHGITYPTAFYILLTLLLCRKILHLVWSLLVGMCRLFCYLPGLFGRKKRPRNRLLTEEEYREQGERHTKACLDELREHCNKPGFPAWDTVLRLRSPQKFAEFQRSGCHVTPEELQSHESHYGLGGAYHEGMLFNSSSSDGQPQNAEEENSHEELHQNYTPTPNNLPGPSEYSPSVCPYPPVNYSPQPEPMDAEDQDYF</sequence>
<evidence type="ECO:0000256" key="1">
    <source>
        <dbReference type="ARBA" id="ARBA00004575"/>
    </source>
</evidence>
<evidence type="ECO:0000256" key="4">
    <source>
        <dbReference type="ARBA" id="ARBA00022729"/>
    </source>
</evidence>
<feature type="transmembrane region" description="Helical" evidence="9">
    <location>
        <begin position="70"/>
        <end position="86"/>
    </location>
</feature>
<name>A0A9W7WUF6_TRIRA</name>
<keyword evidence="3 9" id="KW-0812">Transmembrane</keyword>